<dbReference type="EMBL" id="JACHGW010000001">
    <property type="protein sequence ID" value="MBB6048903.1"/>
    <property type="molecule type" value="Genomic_DNA"/>
</dbReference>
<proteinExistence type="predicted"/>
<gene>
    <name evidence="1" type="ORF">HNQ39_000665</name>
</gene>
<comment type="caution">
    <text evidence="1">The sequence shown here is derived from an EMBL/GenBank/DDBJ whole genome shotgun (WGS) entry which is preliminary data.</text>
</comment>
<dbReference type="Proteomes" id="UP000520814">
    <property type="component" value="Unassembled WGS sequence"/>
</dbReference>
<sequence length="357" mass="40127">MHSHHTYLPLLAQARRDTTAWAPLAYAPATDDQGEWYDANQKARVALLYCLQFDRQPSDEALVRFLFTQETQSRLSDPFQGLTASLKQAAYLLATYQRLHDLPLFCEAKCANFDTYCGFDSEYLCRFGEEGAQFFQAHGTEEMQELLEERDVFSQEHLANWWEDKQQEFPAQESALDILEWYELAVALDDLPTARTCLDTWEKSLPLPHSKNTLGALANYRAEVGHSLEAYTAQRAQLALLEQGTPAGWEWNFCLHKTGQRALEARLYPEALELLGRAAPSEQTAELLFRLALGPSPQALTAFNAAHTLLESGVGAHLATLEKAERAAQQLASSLHAHYQQAVAQERARIAQELSGL</sequence>
<dbReference type="AlphaFoldDB" id="A0A7W9W4U3"/>
<dbReference type="RefSeq" id="WP_184192525.1">
    <property type="nucleotide sequence ID" value="NZ_JACHGW010000001.1"/>
</dbReference>
<accession>A0A7W9W4U3</accession>
<keyword evidence="2" id="KW-1185">Reference proteome</keyword>
<organism evidence="1 2">
    <name type="scientific">Armatimonas rosea</name>
    <dbReference type="NCBI Taxonomy" id="685828"/>
    <lineage>
        <taxon>Bacteria</taxon>
        <taxon>Bacillati</taxon>
        <taxon>Armatimonadota</taxon>
        <taxon>Armatimonadia</taxon>
        <taxon>Armatimonadales</taxon>
        <taxon>Armatimonadaceae</taxon>
        <taxon>Armatimonas</taxon>
    </lineage>
</organism>
<reference evidence="1 2" key="1">
    <citation type="submission" date="2020-08" db="EMBL/GenBank/DDBJ databases">
        <title>Genomic Encyclopedia of Type Strains, Phase IV (KMG-IV): sequencing the most valuable type-strain genomes for metagenomic binning, comparative biology and taxonomic classification.</title>
        <authorList>
            <person name="Goeker M."/>
        </authorList>
    </citation>
    <scope>NUCLEOTIDE SEQUENCE [LARGE SCALE GENOMIC DNA]</scope>
    <source>
        <strain evidence="1 2">DSM 23562</strain>
    </source>
</reference>
<protein>
    <submittedName>
        <fullName evidence="1">Uncharacterized protein</fullName>
    </submittedName>
</protein>
<evidence type="ECO:0000313" key="2">
    <source>
        <dbReference type="Proteomes" id="UP000520814"/>
    </source>
</evidence>
<evidence type="ECO:0000313" key="1">
    <source>
        <dbReference type="EMBL" id="MBB6048903.1"/>
    </source>
</evidence>
<name>A0A7W9W4U3_ARMRO</name>